<accession>A0A7K1TYP6</accession>
<organism evidence="4 5">
    <name type="scientific">Chitinophaga tropicalis</name>
    <dbReference type="NCBI Taxonomy" id="2683588"/>
    <lineage>
        <taxon>Bacteria</taxon>
        <taxon>Pseudomonadati</taxon>
        <taxon>Bacteroidota</taxon>
        <taxon>Chitinophagia</taxon>
        <taxon>Chitinophagales</taxon>
        <taxon>Chitinophagaceae</taxon>
        <taxon>Chitinophaga</taxon>
    </lineage>
</organism>
<dbReference type="Pfam" id="PF12969">
    <property type="entry name" value="DUF3857"/>
    <property type="match status" value="1"/>
</dbReference>
<evidence type="ECO:0000313" key="5">
    <source>
        <dbReference type="Proteomes" id="UP000461730"/>
    </source>
</evidence>
<dbReference type="Pfam" id="PF10754">
    <property type="entry name" value="DUF2569"/>
    <property type="match status" value="1"/>
</dbReference>
<dbReference type="AlphaFoldDB" id="A0A7K1TYP6"/>
<keyword evidence="1" id="KW-1133">Transmembrane helix</keyword>
<name>A0A7K1TYP6_9BACT</name>
<keyword evidence="5" id="KW-1185">Reference proteome</keyword>
<dbReference type="RefSeq" id="WP_157304620.1">
    <property type="nucleotide sequence ID" value="NZ_WRXN01000001.1"/>
</dbReference>
<feature type="transmembrane region" description="Helical" evidence="1">
    <location>
        <begin position="818"/>
        <end position="835"/>
    </location>
</feature>
<dbReference type="Gene3D" id="2.60.40.3140">
    <property type="match status" value="1"/>
</dbReference>
<reference evidence="4 5" key="1">
    <citation type="submission" date="2019-12" db="EMBL/GenBank/DDBJ databases">
        <title>Chitinophaga sp. strain ysch24 (GDMCC 1.1355), whole genome shotgun sequence.</title>
        <authorList>
            <person name="Zhang X."/>
        </authorList>
    </citation>
    <scope>NUCLEOTIDE SEQUENCE [LARGE SCALE GENOMIC DNA]</scope>
    <source>
        <strain evidence="5">ysch24</strain>
    </source>
</reference>
<dbReference type="Proteomes" id="UP000461730">
    <property type="component" value="Unassembled WGS sequence"/>
</dbReference>
<feature type="transmembrane region" description="Helical" evidence="1">
    <location>
        <begin position="659"/>
        <end position="679"/>
    </location>
</feature>
<keyword evidence="1" id="KW-0812">Transmembrane</keyword>
<evidence type="ECO:0000259" key="3">
    <source>
        <dbReference type="Pfam" id="PF12969"/>
    </source>
</evidence>
<gene>
    <name evidence="4" type="ORF">GO493_02985</name>
</gene>
<dbReference type="SUPFAM" id="SSF54001">
    <property type="entry name" value="Cysteine proteinases"/>
    <property type="match status" value="1"/>
</dbReference>
<feature type="domain" description="DUF3857" evidence="3">
    <location>
        <begin position="69"/>
        <end position="232"/>
    </location>
</feature>
<dbReference type="InterPro" id="IPR024618">
    <property type="entry name" value="DUF3857"/>
</dbReference>
<feature type="transmembrane region" description="Helical" evidence="1">
    <location>
        <begin position="747"/>
        <end position="773"/>
    </location>
</feature>
<evidence type="ECO:0000256" key="2">
    <source>
        <dbReference type="SAM" id="SignalP"/>
    </source>
</evidence>
<protein>
    <submittedName>
        <fullName evidence="4">DUF3857 domain-containing protein</fullName>
    </submittedName>
</protein>
<feature type="chain" id="PRO_5029829236" evidence="2">
    <location>
        <begin position="21"/>
        <end position="854"/>
    </location>
</feature>
<evidence type="ECO:0000256" key="1">
    <source>
        <dbReference type="SAM" id="Phobius"/>
    </source>
</evidence>
<comment type="caution">
    <text evidence="4">The sequence shown here is derived from an EMBL/GenBank/DDBJ whole genome shotgun (WGS) entry which is preliminary data.</text>
</comment>
<keyword evidence="2" id="KW-0732">Signal</keyword>
<dbReference type="EMBL" id="WRXN01000001">
    <property type="protein sequence ID" value="MVT07212.1"/>
    <property type="molecule type" value="Genomic_DNA"/>
</dbReference>
<feature type="transmembrane region" description="Helical" evidence="1">
    <location>
        <begin position="785"/>
        <end position="806"/>
    </location>
</feature>
<proteinExistence type="predicted"/>
<feature type="transmembrane region" description="Helical" evidence="1">
    <location>
        <begin position="700"/>
        <end position="722"/>
    </location>
</feature>
<dbReference type="Gene3D" id="3.10.620.30">
    <property type="match status" value="1"/>
</dbReference>
<keyword evidence="1" id="KW-0472">Membrane</keyword>
<sequence length="854" mass="98807">MRLNLFITALLVACLTVVKAQHKNLSVASTPSWLVPYQPDMDKKPDERDISEGYYLLLFEEQHHVEKAAVYRHIVRQIISEAGIQNGAEISVTYDPEYEKILFHKIVVRRNGKEINQLQPSRFKFLQQEEELSRFIYSGVYTAYFLLEDVRKGDQIEYAYTLEGNNPIFDNKYSSFFYLTSYDPVVNFYKSLIASPARNIRFKSFNKARLPEKENINGMQVYQWKETNIKPLESAYHTPGWYFDYQLVQASEYNDWGEVINWGARINTVSAPGNALQKKIAELKSESASSKASYMQKAIRFVQDDIRYMGIEMGEYSHRPNTPDKILLQRFGDCKDKSQLLTQLLKANGIFASMVYINTYRKGHVADYLPAPDIFNHVIVYAQLDGKDYWIDPTISYQRGDLSQITVPDYQKGLIVNPEGAKGFTDITNKAYGKTTVTEHFHLPSETTNKGTLEVTSTYYKQFADLQRDELANSSLKDNEKAYMEYYRKVYGKISVDTPLQIKDNDTANQLAVRETYILEEPWKQDSSAAGRVSFNPYAGVLKDVLPASIDKERKEAPLSLRYPVSMDYRIIIEMPTELPLEGEEINIKNRYYSFYFSPSVNGRNAILHYKFETYQDYIPADFIATYLEDRKKIDEVLGYNFTWNPDVSSSSPGGNSGGLNWLIIALTLLFAGIFYYQAQRYYKRSILPVQQPLYPREMNGWLILLAIGICIRPLVLLFQLFKTPVFQNNLWQHLDQVKNATGNTSLLQLLLIVELAGNVFFLTYSILLIFLFFKRRDTFPVTMVYYFVFNFLFLAADQVTFYYIYELTTWDPADTKDLVQLLVAGAVWSPYLLMSGQVKETFIMPHDSEINKY</sequence>
<dbReference type="InterPro" id="IPR019690">
    <property type="entry name" value="DUF2569"/>
</dbReference>
<dbReference type="InterPro" id="IPR038765">
    <property type="entry name" value="Papain-like_cys_pep_sf"/>
</dbReference>
<feature type="signal peptide" evidence="2">
    <location>
        <begin position="1"/>
        <end position="20"/>
    </location>
</feature>
<evidence type="ECO:0000313" key="4">
    <source>
        <dbReference type="EMBL" id="MVT07212.1"/>
    </source>
</evidence>